<gene>
    <name evidence="1" type="ORF">F5148DRAFT_1290482</name>
</gene>
<reference evidence="1" key="1">
    <citation type="submission" date="2021-03" db="EMBL/GenBank/DDBJ databases">
        <title>Evolutionary priming and transition to the ectomycorrhizal habit in an iconic lineage of mushroom-forming fungi: is preadaptation a requirement?</title>
        <authorList>
            <consortium name="DOE Joint Genome Institute"/>
            <person name="Looney B.P."/>
            <person name="Miyauchi S."/>
            <person name="Morin E."/>
            <person name="Drula E."/>
            <person name="Courty P.E."/>
            <person name="Chicoki N."/>
            <person name="Fauchery L."/>
            <person name="Kohler A."/>
            <person name="Kuo A."/>
            <person name="LaButti K."/>
            <person name="Pangilinan J."/>
            <person name="Lipzen A."/>
            <person name="Riley R."/>
            <person name="Andreopoulos W."/>
            <person name="He G."/>
            <person name="Johnson J."/>
            <person name="Barry K.W."/>
            <person name="Grigoriev I.V."/>
            <person name="Nagy L."/>
            <person name="Hibbett D."/>
            <person name="Henrissat B."/>
            <person name="Matheny P.B."/>
            <person name="Labbe J."/>
            <person name="Martin A.F."/>
        </authorList>
    </citation>
    <scope>NUCLEOTIDE SEQUENCE</scope>
    <source>
        <strain evidence="1">BPL698</strain>
    </source>
</reference>
<protein>
    <submittedName>
        <fullName evidence="1">Translation factor SUA5</fullName>
    </submittedName>
</protein>
<sequence length="190" mass="21248">MYNYTDDIEPCLTVLQQGGLILYPTDTVWGIGCDATNEAAVDKIYALKRRKATQSMIVLVADERDILQYTAQPDLATFDYLKTVTKPTTVIYEGAIGVADNLVATDGSIGIRICEEEFCRHLIRRFKKPLVSTSANISGHPTPPFFADIEKEIIEGVDYVVQYRRNDREPATPSAVIKWEKDGSLTILRS</sequence>
<evidence type="ECO:0000313" key="1">
    <source>
        <dbReference type="EMBL" id="KAI9450917.1"/>
    </source>
</evidence>
<comment type="caution">
    <text evidence="1">The sequence shown here is derived from an EMBL/GenBank/DDBJ whole genome shotgun (WGS) entry which is preliminary data.</text>
</comment>
<name>A0ACC0TWK7_9AGAM</name>
<evidence type="ECO:0000313" key="2">
    <source>
        <dbReference type="Proteomes" id="UP001207468"/>
    </source>
</evidence>
<keyword evidence="2" id="KW-1185">Reference proteome</keyword>
<proteinExistence type="predicted"/>
<dbReference type="EMBL" id="JAGFNK010000402">
    <property type="protein sequence ID" value="KAI9450917.1"/>
    <property type="molecule type" value="Genomic_DNA"/>
</dbReference>
<accession>A0ACC0TWK7</accession>
<organism evidence="1 2">
    <name type="scientific">Russula earlei</name>
    <dbReference type="NCBI Taxonomy" id="71964"/>
    <lineage>
        <taxon>Eukaryota</taxon>
        <taxon>Fungi</taxon>
        <taxon>Dikarya</taxon>
        <taxon>Basidiomycota</taxon>
        <taxon>Agaricomycotina</taxon>
        <taxon>Agaricomycetes</taxon>
        <taxon>Russulales</taxon>
        <taxon>Russulaceae</taxon>
        <taxon>Russula</taxon>
    </lineage>
</organism>
<dbReference type="Proteomes" id="UP001207468">
    <property type="component" value="Unassembled WGS sequence"/>
</dbReference>